<dbReference type="STRING" id="2594813.A0A395N1N4"/>
<dbReference type="EMBL" id="PXXK01000033">
    <property type="protein sequence ID" value="RFN54044.1"/>
    <property type="molecule type" value="Genomic_DNA"/>
</dbReference>
<keyword evidence="1" id="KW-0472">Membrane</keyword>
<feature type="transmembrane region" description="Helical" evidence="1">
    <location>
        <begin position="472"/>
        <end position="493"/>
    </location>
</feature>
<keyword evidence="1" id="KW-1133">Transmembrane helix</keyword>
<keyword evidence="3" id="KW-1185">Reference proteome</keyword>
<name>A0A395N1N4_9HYPO</name>
<sequence length="572" mass="63019">MANHKLTPALMASSLVLGLLLALTHHFYYLYLDGRVVQSQSQQQWFLRAGTALAFLIRALLSAAIGIAYVQLLWQTVRTKSITIRGVNSLFGVIYNAWDFVTLELWTAAPFLQFRRALPLVAVITPATLTVQVSSQPNITILNTPIGILDYSNLENFGRSVNLNGNGDLIPSSYVSRVLLSVASQGSLLTLPAPFPNSSYAVEFYGPTISCGDPKNETFTRRVGELIEYKYPLSGTNTFVYVGFVPSFRGSQLLANATNEEKALNALWWTMDSSVVSRLNYLDQLVGMKGAVTFYVAVPGKSPFQAEKPIVCQLYNSSYSLNYTFSNGQQHVHYETKKINTVGSMNGKRCDIKDPNLCSASHAYLSLMGAMGHFVRGTLFRRGLGGIDPKETQIKSSVLMETKELQALNEDTSYSSIGNISMADALEELFLNFTISLFSNQKFVQNKTAATPGPITYSSTQNEFAYEPRNLIIAYGVGFLLTLVIVIFGLLCIRSASASYGSSFSTILRTTRNPNLDTVVPSAETTGAEPLSKHLDNIRLLLRRQGEGPEKSDDEKVTFFAVESKSSDTRRD</sequence>
<organism evidence="2 3">
    <name type="scientific">Fusarium flagelliforme</name>
    <dbReference type="NCBI Taxonomy" id="2675880"/>
    <lineage>
        <taxon>Eukaryota</taxon>
        <taxon>Fungi</taxon>
        <taxon>Dikarya</taxon>
        <taxon>Ascomycota</taxon>
        <taxon>Pezizomycotina</taxon>
        <taxon>Sordariomycetes</taxon>
        <taxon>Hypocreomycetidae</taxon>
        <taxon>Hypocreales</taxon>
        <taxon>Nectriaceae</taxon>
        <taxon>Fusarium</taxon>
        <taxon>Fusarium incarnatum-equiseti species complex</taxon>
    </lineage>
</organism>
<feature type="transmembrane region" description="Helical" evidence="1">
    <location>
        <begin position="52"/>
        <end position="74"/>
    </location>
</feature>
<dbReference type="AlphaFoldDB" id="A0A395N1N4"/>
<feature type="transmembrane region" description="Helical" evidence="1">
    <location>
        <begin position="6"/>
        <end position="31"/>
    </location>
</feature>
<evidence type="ECO:0000313" key="2">
    <source>
        <dbReference type="EMBL" id="RFN54044.1"/>
    </source>
</evidence>
<protein>
    <submittedName>
        <fullName evidence="2">Uncharacterized protein</fullName>
    </submittedName>
</protein>
<accession>A0A395N1N4</accession>
<dbReference type="Proteomes" id="UP000265631">
    <property type="component" value="Unassembled WGS sequence"/>
</dbReference>
<keyword evidence="1" id="KW-0812">Transmembrane</keyword>
<dbReference type="PANTHER" id="PTHR35041:SF6">
    <property type="entry name" value="FORMYLMETHIONINE DEFORMYLASE-LIKE PROTEIN-RELATED"/>
    <property type="match status" value="1"/>
</dbReference>
<proteinExistence type="predicted"/>
<dbReference type="PANTHER" id="PTHR35041">
    <property type="entry name" value="MEDIATOR OF RNA POLYMERASE II TRANSCRIPTION SUBUNIT 1"/>
    <property type="match status" value="1"/>
</dbReference>
<reference evidence="2 3" key="1">
    <citation type="journal article" date="2018" name="PLoS Pathog.">
        <title>Evolution of structural diversity of trichothecenes, a family of toxins produced by plant pathogenic and entomopathogenic fungi.</title>
        <authorList>
            <person name="Proctor R.H."/>
            <person name="McCormick S.P."/>
            <person name="Kim H.S."/>
            <person name="Cardoza R.E."/>
            <person name="Stanley A.M."/>
            <person name="Lindo L."/>
            <person name="Kelly A."/>
            <person name="Brown D.W."/>
            <person name="Lee T."/>
            <person name="Vaughan M.M."/>
            <person name="Alexander N.J."/>
            <person name="Busman M."/>
            <person name="Gutierrez S."/>
        </authorList>
    </citation>
    <scope>NUCLEOTIDE SEQUENCE [LARGE SCALE GENOMIC DNA]</scope>
    <source>
        <strain evidence="2 3">NRRL 13405</strain>
    </source>
</reference>
<comment type="caution">
    <text evidence="2">The sequence shown here is derived from an EMBL/GenBank/DDBJ whole genome shotgun (WGS) entry which is preliminary data.</text>
</comment>
<gene>
    <name evidence="2" type="ORF">FIE12Z_1791</name>
</gene>
<evidence type="ECO:0000256" key="1">
    <source>
        <dbReference type="SAM" id="Phobius"/>
    </source>
</evidence>
<evidence type="ECO:0000313" key="3">
    <source>
        <dbReference type="Proteomes" id="UP000265631"/>
    </source>
</evidence>